<name>A0ACA9PNA1_9GLOM</name>
<dbReference type="Proteomes" id="UP000789702">
    <property type="component" value="Unassembled WGS sequence"/>
</dbReference>
<gene>
    <name evidence="1" type="ORF">DHETER_LOCUS12486</name>
</gene>
<proteinExistence type="predicted"/>
<comment type="caution">
    <text evidence="1">The sequence shown here is derived from an EMBL/GenBank/DDBJ whole genome shotgun (WGS) entry which is preliminary data.</text>
</comment>
<sequence>LMKFAEDGEIDKEDILKIFIIDNWLSSYTCTFKQKAIEHELELAKDNIHI</sequence>
<accession>A0ACA9PNA1</accession>
<reference evidence="1" key="1">
    <citation type="submission" date="2021-06" db="EMBL/GenBank/DDBJ databases">
        <authorList>
            <person name="Kallberg Y."/>
            <person name="Tangrot J."/>
            <person name="Rosling A."/>
        </authorList>
    </citation>
    <scope>NUCLEOTIDE SEQUENCE</scope>
    <source>
        <strain evidence="1">IL203A</strain>
    </source>
</reference>
<dbReference type="EMBL" id="CAJVPU010030763">
    <property type="protein sequence ID" value="CAG8714953.1"/>
    <property type="molecule type" value="Genomic_DNA"/>
</dbReference>
<evidence type="ECO:0000313" key="1">
    <source>
        <dbReference type="EMBL" id="CAG8714953.1"/>
    </source>
</evidence>
<protein>
    <submittedName>
        <fullName evidence="1">2288_t:CDS:1</fullName>
    </submittedName>
</protein>
<keyword evidence="2" id="KW-1185">Reference proteome</keyword>
<feature type="non-terminal residue" evidence="1">
    <location>
        <position position="1"/>
    </location>
</feature>
<evidence type="ECO:0000313" key="2">
    <source>
        <dbReference type="Proteomes" id="UP000789702"/>
    </source>
</evidence>
<organism evidence="1 2">
    <name type="scientific">Dentiscutata heterogama</name>
    <dbReference type="NCBI Taxonomy" id="1316150"/>
    <lineage>
        <taxon>Eukaryota</taxon>
        <taxon>Fungi</taxon>
        <taxon>Fungi incertae sedis</taxon>
        <taxon>Mucoromycota</taxon>
        <taxon>Glomeromycotina</taxon>
        <taxon>Glomeromycetes</taxon>
        <taxon>Diversisporales</taxon>
        <taxon>Gigasporaceae</taxon>
        <taxon>Dentiscutata</taxon>
    </lineage>
</organism>